<protein>
    <submittedName>
        <fullName evidence="1">Uncharacterized protein</fullName>
    </submittedName>
</protein>
<dbReference type="HOGENOM" id="CLU_2160823_0_0_1"/>
<dbReference type="InParanoid" id="K1QDC2"/>
<dbReference type="AlphaFoldDB" id="K1QDC2"/>
<reference evidence="1" key="1">
    <citation type="journal article" date="2012" name="Nature">
        <title>The oyster genome reveals stress adaptation and complexity of shell formation.</title>
        <authorList>
            <person name="Zhang G."/>
            <person name="Fang X."/>
            <person name="Guo X."/>
            <person name="Li L."/>
            <person name="Luo R."/>
            <person name="Xu F."/>
            <person name="Yang P."/>
            <person name="Zhang L."/>
            <person name="Wang X."/>
            <person name="Qi H."/>
            <person name="Xiong Z."/>
            <person name="Que H."/>
            <person name="Xie Y."/>
            <person name="Holland P.W."/>
            <person name="Paps J."/>
            <person name="Zhu Y."/>
            <person name="Wu F."/>
            <person name="Chen Y."/>
            <person name="Wang J."/>
            <person name="Peng C."/>
            <person name="Meng J."/>
            <person name="Yang L."/>
            <person name="Liu J."/>
            <person name="Wen B."/>
            <person name="Zhang N."/>
            <person name="Huang Z."/>
            <person name="Zhu Q."/>
            <person name="Feng Y."/>
            <person name="Mount A."/>
            <person name="Hedgecock D."/>
            <person name="Xu Z."/>
            <person name="Liu Y."/>
            <person name="Domazet-Loso T."/>
            <person name="Du Y."/>
            <person name="Sun X."/>
            <person name="Zhang S."/>
            <person name="Liu B."/>
            <person name="Cheng P."/>
            <person name="Jiang X."/>
            <person name="Li J."/>
            <person name="Fan D."/>
            <person name="Wang W."/>
            <person name="Fu W."/>
            <person name="Wang T."/>
            <person name="Wang B."/>
            <person name="Zhang J."/>
            <person name="Peng Z."/>
            <person name="Li Y."/>
            <person name="Li N."/>
            <person name="Wang J."/>
            <person name="Chen M."/>
            <person name="He Y."/>
            <person name="Tan F."/>
            <person name="Song X."/>
            <person name="Zheng Q."/>
            <person name="Huang R."/>
            <person name="Yang H."/>
            <person name="Du X."/>
            <person name="Chen L."/>
            <person name="Yang M."/>
            <person name="Gaffney P.M."/>
            <person name="Wang S."/>
            <person name="Luo L."/>
            <person name="She Z."/>
            <person name="Ming Y."/>
            <person name="Huang W."/>
            <person name="Zhang S."/>
            <person name="Huang B."/>
            <person name="Zhang Y."/>
            <person name="Qu T."/>
            <person name="Ni P."/>
            <person name="Miao G."/>
            <person name="Wang J."/>
            <person name="Wang Q."/>
            <person name="Steinberg C.E."/>
            <person name="Wang H."/>
            <person name="Li N."/>
            <person name="Qian L."/>
            <person name="Zhang G."/>
            <person name="Li Y."/>
            <person name="Yang H."/>
            <person name="Liu X."/>
            <person name="Wang J."/>
            <person name="Yin Y."/>
            <person name="Wang J."/>
        </authorList>
    </citation>
    <scope>NUCLEOTIDE SEQUENCE [LARGE SCALE GENOMIC DNA]</scope>
    <source>
        <strain evidence="1">05x7-T-G4-1.051#20</strain>
    </source>
</reference>
<sequence>MATYQMLTLLTVDVVSGCVTQTFFYINLIARDHFRLERRLRNSSARMAEKYGRQYLIRITLSIKLRNPCTINGLLKNNSDELNWHWLASFNLFKKTLDTSEKSMVIWSTQK</sequence>
<organism evidence="1">
    <name type="scientific">Magallana gigas</name>
    <name type="common">Pacific oyster</name>
    <name type="synonym">Crassostrea gigas</name>
    <dbReference type="NCBI Taxonomy" id="29159"/>
    <lineage>
        <taxon>Eukaryota</taxon>
        <taxon>Metazoa</taxon>
        <taxon>Spiralia</taxon>
        <taxon>Lophotrochozoa</taxon>
        <taxon>Mollusca</taxon>
        <taxon>Bivalvia</taxon>
        <taxon>Autobranchia</taxon>
        <taxon>Pteriomorphia</taxon>
        <taxon>Ostreida</taxon>
        <taxon>Ostreoidea</taxon>
        <taxon>Ostreidae</taxon>
        <taxon>Magallana</taxon>
    </lineage>
</organism>
<name>K1QDC2_MAGGI</name>
<gene>
    <name evidence="1" type="ORF">CGI_10003091</name>
</gene>
<dbReference type="EMBL" id="JH823250">
    <property type="protein sequence ID" value="EKC34922.1"/>
    <property type="molecule type" value="Genomic_DNA"/>
</dbReference>
<evidence type="ECO:0000313" key="1">
    <source>
        <dbReference type="EMBL" id="EKC34922.1"/>
    </source>
</evidence>
<accession>K1QDC2</accession>
<proteinExistence type="predicted"/>